<keyword evidence="2" id="KW-1185">Reference proteome</keyword>
<feature type="domain" description="Paraneoplastic antigen Ma-like C-terminal" evidence="1">
    <location>
        <begin position="18"/>
        <end position="126"/>
    </location>
</feature>
<dbReference type="Proteomes" id="UP000887577">
    <property type="component" value="Unplaced"/>
</dbReference>
<dbReference type="InterPro" id="IPR048270">
    <property type="entry name" value="PNMA_C"/>
</dbReference>
<dbReference type="Pfam" id="PF14893">
    <property type="entry name" value="PNMA"/>
    <property type="match status" value="1"/>
</dbReference>
<evidence type="ECO:0000259" key="1">
    <source>
        <dbReference type="Pfam" id="PF14893"/>
    </source>
</evidence>
<dbReference type="AlphaFoldDB" id="A0A914Y1D4"/>
<evidence type="ECO:0000313" key="2">
    <source>
        <dbReference type="Proteomes" id="UP000887577"/>
    </source>
</evidence>
<protein>
    <submittedName>
        <fullName evidence="3">Retrotransposon gag domain-containing protein</fullName>
    </submittedName>
</protein>
<reference evidence="3" key="1">
    <citation type="submission" date="2022-11" db="UniProtKB">
        <authorList>
            <consortium name="WormBaseParasite"/>
        </authorList>
    </citation>
    <scope>IDENTIFICATION</scope>
</reference>
<organism evidence="2 3">
    <name type="scientific">Panagrolaimus superbus</name>
    <dbReference type="NCBI Taxonomy" id="310955"/>
    <lineage>
        <taxon>Eukaryota</taxon>
        <taxon>Metazoa</taxon>
        <taxon>Ecdysozoa</taxon>
        <taxon>Nematoda</taxon>
        <taxon>Chromadorea</taxon>
        <taxon>Rhabditida</taxon>
        <taxon>Tylenchina</taxon>
        <taxon>Panagrolaimomorpha</taxon>
        <taxon>Panagrolaimoidea</taxon>
        <taxon>Panagrolaimidae</taxon>
        <taxon>Panagrolaimus</taxon>
    </lineage>
</organism>
<proteinExistence type="predicted"/>
<dbReference type="WBParaSite" id="PSU_v2.g13264.t1">
    <property type="protein sequence ID" value="PSU_v2.g13264.t1"/>
    <property type="gene ID" value="PSU_v2.g13264"/>
</dbReference>
<name>A0A914Y1D4_9BILA</name>
<accession>A0A914Y1D4</accession>
<sequence>MSSYEFRIDPFDGNPRKFFRKWIEQLNLSMNAEVIPLSDKNKVGELLFHLKGIAYHSAMLLPNIETITFAELVKHLEKTYPTLTAKRHAQQELHKCYQKKNENVFDFSTRISEAVYCAMDGDALNSIEERLKEEFVNRLLPKLHLHIELLQPLTFKEAVSLSIRYEHYCSQKKLTKKAKRTKERKCAECGNSNHPTKFCRHRKRRKLSELQQPGNDSPNQHPEAFINVTNTSTKTLRKPRVIFDYNSPPTHREEIDPTGDTHPRLNFFPALECPFQWYSEKSQTSTKFGNTQTVKVF</sequence>
<evidence type="ECO:0000313" key="3">
    <source>
        <dbReference type="WBParaSite" id="PSU_v2.g13264.t1"/>
    </source>
</evidence>